<sequence>MDFENSDHDSLSAEFDFRGNAEPTAMDPHRDDVISDRQQNILNDLRIHLCRENFIYLNNHKEVEAIALLLINDILKKTPKDPYRHAANYLGNSNTAYLVANFKRPEDFQYEEIIKKDNEQYATACAELKMSTCEHVKSVVTMDEQTEELEDGETDMVEDPYHLMTGDGETSYVIEEGAEISIYQK</sequence>
<dbReference type="AlphaFoldDB" id="A0AAV0Y3T8"/>
<accession>A0AAV0Y3T8</accession>
<proteinExistence type="predicted"/>
<evidence type="ECO:0000313" key="1">
    <source>
        <dbReference type="EMBL" id="CAI6374662.1"/>
    </source>
</evidence>
<reference evidence="1 2" key="1">
    <citation type="submission" date="2023-01" db="EMBL/GenBank/DDBJ databases">
        <authorList>
            <person name="Whitehead M."/>
        </authorList>
    </citation>
    <scope>NUCLEOTIDE SEQUENCE [LARGE SCALE GENOMIC DNA]</scope>
</reference>
<organism evidence="1 2">
    <name type="scientific">Macrosiphum euphorbiae</name>
    <name type="common">potato aphid</name>
    <dbReference type="NCBI Taxonomy" id="13131"/>
    <lineage>
        <taxon>Eukaryota</taxon>
        <taxon>Metazoa</taxon>
        <taxon>Ecdysozoa</taxon>
        <taxon>Arthropoda</taxon>
        <taxon>Hexapoda</taxon>
        <taxon>Insecta</taxon>
        <taxon>Pterygota</taxon>
        <taxon>Neoptera</taxon>
        <taxon>Paraneoptera</taxon>
        <taxon>Hemiptera</taxon>
        <taxon>Sternorrhyncha</taxon>
        <taxon>Aphidomorpha</taxon>
        <taxon>Aphidoidea</taxon>
        <taxon>Aphididae</taxon>
        <taxon>Macrosiphini</taxon>
        <taxon>Macrosiphum</taxon>
    </lineage>
</organism>
<name>A0AAV0Y3T8_9HEMI</name>
<protein>
    <submittedName>
        <fullName evidence="1">Uncharacterized protein</fullName>
    </submittedName>
</protein>
<dbReference type="Proteomes" id="UP001160148">
    <property type="component" value="Unassembled WGS sequence"/>
</dbReference>
<gene>
    <name evidence="1" type="ORF">MEUPH1_LOCUS28264</name>
</gene>
<keyword evidence="2" id="KW-1185">Reference proteome</keyword>
<dbReference type="EMBL" id="CARXXK010001238">
    <property type="protein sequence ID" value="CAI6374662.1"/>
    <property type="molecule type" value="Genomic_DNA"/>
</dbReference>
<evidence type="ECO:0000313" key="2">
    <source>
        <dbReference type="Proteomes" id="UP001160148"/>
    </source>
</evidence>
<comment type="caution">
    <text evidence="1">The sequence shown here is derived from an EMBL/GenBank/DDBJ whole genome shotgun (WGS) entry which is preliminary data.</text>
</comment>